<accession>A0ABD5W4X1</accession>
<organism evidence="2 3">
    <name type="scientific">Halovenus salina</name>
    <dbReference type="NCBI Taxonomy" id="1510225"/>
    <lineage>
        <taxon>Archaea</taxon>
        <taxon>Methanobacteriati</taxon>
        <taxon>Methanobacteriota</taxon>
        <taxon>Stenosarchaea group</taxon>
        <taxon>Halobacteria</taxon>
        <taxon>Halobacteriales</taxon>
        <taxon>Haloarculaceae</taxon>
        <taxon>Halovenus</taxon>
    </lineage>
</organism>
<dbReference type="InterPro" id="IPR006121">
    <property type="entry name" value="HMA_dom"/>
</dbReference>
<dbReference type="PROSITE" id="PS50846">
    <property type="entry name" value="HMA_2"/>
    <property type="match status" value="1"/>
</dbReference>
<reference evidence="2 3" key="1">
    <citation type="journal article" date="2019" name="Int. J. Syst. Evol. Microbiol.">
        <title>The Global Catalogue of Microorganisms (GCM) 10K type strain sequencing project: providing services to taxonomists for standard genome sequencing and annotation.</title>
        <authorList>
            <consortium name="The Broad Institute Genomics Platform"/>
            <consortium name="The Broad Institute Genome Sequencing Center for Infectious Disease"/>
            <person name="Wu L."/>
            <person name="Ma J."/>
        </authorList>
    </citation>
    <scope>NUCLEOTIDE SEQUENCE [LARGE SCALE GENOMIC DNA]</scope>
    <source>
        <strain evidence="2 3">JCM 30072</strain>
    </source>
</reference>
<name>A0ABD5W4X1_9EURY</name>
<dbReference type="InterPro" id="IPR006122">
    <property type="entry name" value="HMA_Cu_ion-bd"/>
</dbReference>
<dbReference type="Pfam" id="PF00403">
    <property type="entry name" value="HMA"/>
    <property type="match status" value="1"/>
</dbReference>
<protein>
    <submittedName>
        <fullName evidence="2">Heavy-metal-associated domain-containing protein</fullName>
    </submittedName>
</protein>
<evidence type="ECO:0000313" key="2">
    <source>
        <dbReference type="EMBL" id="MFC7059253.1"/>
    </source>
</evidence>
<proteinExistence type="predicted"/>
<comment type="caution">
    <text evidence="2">The sequence shown here is derived from an EMBL/GenBank/DDBJ whole genome shotgun (WGS) entry which is preliminary data.</text>
</comment>
<evidence type="ECO:0000259" key="1">
    <source>
        <dbReference type="PROSITE" id="PS50846"/>
    </source>
</evidence>
<evidence type="ECO:0000313" key="3">
    <source>
        <dbReference type="Proteomes" id="UP001596445"/>
    </source>
</evidence>
<dbReference type="Proteomes" id="UP001596445">
    <property type="component" value="Unassembled WGS sequence"/>
</dbReference>
<dbReference type="NCBIfam" id="TIGR00003">
    <property type="entry name" value="copper ion binding protein"/>
    <property type="match status" value="1"/>
</dbReference>
<dbReference type="AlphaFoldDB" id="A0ABD5W4X1"/>
<sequence>MQEPFTVTGMSCGGCESNVEDSVGALDGVESVDADHEADSVVVDTAEASVEDITAAIEDAGYQVEG</sequence>
<dbReference type="Gene3D" id="3.30.70.100">
    <property type="match status" value="1"/>
</dbReference>
<dbReference type="RefSeq" id="WP_267162010.1">
    <property type="nucleotide sequence ID" value="NZ_CP112972.1"/>
</dbReference>
<gene>
    <name evidence="2" type="ORF">ACFQQG_15080</name>
</gene>
<keyword evidence="3" id="KW-1185">Reference proteome</keyword>
<dbReference type="SUPFAM" id="SSF55008">
    <property type="entry name" value="HMA, heavy metal-associated domain"/>
    <property type="match status" value="1"/>
</dbReference>
<dbReference type="EMBL" id="JBHSZI010000001">
    <property type="protein sequence ID" value="MFC7059253.1"/>
    <property type="molecule type" value="Genomic_DNA"/>
</dbReference>
<dbReference type="CDD" id="cd00371">
    <property type="entry name" value="HMA"/>
    <property type="match status" value="1"/>
</dbReference>
<dbReference type="GeneID" id="76631383"/>
<dbReference type="InterPro" id="IPR036163">
    <property type="entry name" value="HMA_dom_sf"/>
</dbReference>
<feature type="domain" description="HMA" evidence="1">
    <location>
        <begin position="1"/>
        <end position="65"/>
    </location>
</feature>